<dbReference type="Gene3D" id="1.10.1660.10">
    <property type="match status" value="1"/>
</dbReference>
<evidence type="ECO:0000256" key="3">
    <source>
        <dbReference type="ARBA" id="ARBA00023163"/>
    </source>
</evidence>
<dbReference type="SUPFAM" id="SSF46955">
    <property type="entry name" value="Putative DNA-binding domain"/>
    <property type="match status" value="1"/>
</dbReference>
<sequence length="117" mass="13582">MKIKEVVSKTGISRDTIRLYERMGLLVDITQPYKNNSYKEYGEKNIDRIDLIKYSQSLGFSLKECKHIIDALESGQLDKKEKNKLIANKLEEIDKRIDELKSYRVLLAQALKKTCEG</sequence>
<comment type="caution">
    <text evidence="5">The sequence shown here is derived from an EMBL/GenBank/DDBJ whole genome shotgun (WGS) entry which is preliminary data.</text>
</comment>
<dbReference type="PANTHER" id="PTHR30204:SF94">
    <property type="entry name" value="HEAVY METAL-DEPENDENT TRANSCRIPTIONAL REGULATOR HI_0293-RELATED"/>
    <property type="match status" value="1"/>
</dbReference>
<dbReference type="RefSeq" id="WP_346762346.1">
    <property type="nucleotide sequence ID" value="NZ_JAUJEB010000012.1"/>
</dbReference>
<dbReference type="EMBL" id="JAUJEB010000012">
    <property type="protein sequence ID" value="MDN5217009.1"/>
    <property type="molecule type" value="Genomic_DNA"/>
</dbReference>
<name>A0ABT8LGS6_9BACT</name>
<gene>
    <name evidence="5" type="ORF">QQ020_33370</name>
</gene>
<evidence type="ECO:0000256" key="1">
    <source>
        <dbReference type="ARBA" id="ARBA00023015"/>
    </source>
</evidence>
<dbReference type="Proteomes" id="UP001172083">
    <property type="component" value="Unassembled WGS sequence"/>
</dbReference>
<dbReference type="InterPro" id="IPR047057">
    <property type="entry name" value="MerR_fam"/>
</dbReference>
<dbReference type="InterPro" id="IPR000551">
    <property type="entry name" value="MerR-type_HTH_dom"/>
</dbReference>
<accession>A0ABT8LGS6</accession>
<dbReference type="PROSITE" id="PS50937">
    <property type="entry name" value="HTH_MERR_2"/>
    <property type="match status" value="1"/>
</dbReference>
<evidence type="ECO:0000256" key="2">
    <source>
        <dbReference type="ARBA" id="ARBA00023125"/>
    </source>
</evidence>
<dbReference type="Pfam" id="PF13411">
    <property type="entry name" value="MerR_1"/>
    <property type="match status" value="1"/>
</dbReference>
<proteinExistence type="predicted"/>
<dbReference type="InterPro" id="IPR009061">
    <property type="entry name" value="DNA-bd_dom_put_sf"/>
</dbReference>
<dbReference type="SMART" id="SM00422">
    <property type="entry name" value="HTH_MERR"/>
    <property type="match status" value="1"/>
</dbReference>
<protein>
    <submittedName>
        <fullName evidence="5">MerR family transcriptional regulator</fullName>
    </submittedName>
</protein>
<evidence type="ECO:0000259" key="4">
    <source>
        <dbReference type="PROSITE" id="PS50937"/>
    </source>
</evidence>
<evidence type="ECO:0000313" key="5">
    <source>
        <dbReference type="EMBL" id="MDN5217009.1"/>
    </source>
</evidence>
<keyword evidence="1" id="KW-0805">Transcription regulation</keyword>
<keyword evidence="6" id="KW-1185">Reference proteome</keyword>
<feature type="domain" description="HTH merR-type" evidence="4">
    <location>
        <begin position="1"/>
        <end position="71"/>
    </location>
</feature>
<evidence type="ECO:0000313" key="6">
    <source>
        <dbReference type="Proteomes" id="UP001172083"/>
    </source>
</evidence>
<keyword evidence="3" id="KW-0804">Transcription</keyword>
<keyword evidence="2" id="KW-0238">DNA-binding</keyword>
<reference evidence="5" key="1">
    <citation type="submission" date="2023-06" db="EMBL/GenBank/DDBJ databases">
        <title>Genomic of Agaribacillus aureum.</title>
        <authorList>
            <person name="Wang G."/>
        </authorList>
    </citation>
    <scope>NUCLEOTIDE SEQUENCE</scope>
    <source>
        <strain evidence="5">BMA12</strain>
    </source>
</reference>
<dbReference type="PANTHER" id="PTHR30204">
    <property type="entry name" value="REDOX-CYCLING DRUG-SENSING TRANSCRIPTIONAL ACTIVATOR SOXR"/>
    <property type="match status" value="1"/>
</dbReference>
<organism evidence="5 6">
    <name type="scientific">Agaribacillus aureus</name>
    <dbReference type="NCBI Taxonomy" id="3051825"/>
    <lineage>
        <taxon>Bacteria</taxon>
        <taxon>Pseudomonadati</taxon>
        <taxon>Bacteroidota</taxon>
        <taxon>Cytophagia</taxon>
        <taxon>Cytophagales</taxon>
        <taxon>Splendidivirgaceae</taxon>
        <taxon>Agaribacillus</taxon>
    </lineage>
</organism>